<evidence type="ECO:0000313" key="2">
    <source>
        <dbReference type="EMBL" id="SDP52047.1"/>
    </source>
</evidence>
<keyword evidence="3" id="KW-1185">Reference proteome</keyword>
<reference evidence="3" key="1">
    <citation type="submission" date="2016-10" db="EMBL/GenBank/DDBJ databases">
        <authorList>
            <person name="Varghese N."/>
            <person name="Submissions S."/>
        </authorList>
    </citation>
    <scope>NUCLEOTIDE SEQUENCE [LARGE SCALE GENOMIC DNA]</scope>
    <source>
        <strain evidence="3">IBRC-M10078</strain>
    </source>
</reference>
<keyword evidence="1" id="KW-0472">Membrane</keyword>
<keyword evidence="1" id="KW-1133">Transmembrane helix</keyword>
<accession>A0A1H0TDF0</accession>
<dbReference type="Proteomes" id="UP000199159">
    <property type="component" value="Unassembled WGS sequence"/>
</dbReference>
<dbReference type="STRING" id="930152.SAMN05216565_103440"/>
<evidence type="ECO:0000313" key="3">
    <source>
        <dbReference type="Proteomes" id="UP000199159"/>
    </source>
</evidence>
<name>A0A1H0TDF0_9BACI</name>
<proteinExistence type="predicted"/>
<feature type="transmembrane region" description="Helical" evidence="1">
    <location>
        <begin position="36"/>
        <end position="54"/>
    </location>
</feature>
<organism evidence="2 3">
    <name type="scientific">Litchfieldia salsa</name>
    <dbReference type="NCBI Taxonomy" id="930152"/>
    <lineage>
        <taxon>Bacteria</taxon>
        <taxon>Bacillati</taxon>
        <taxon>Bacillota</taxon>
        <taxon>Bacilli</taxon>
        <taxon>Bacillales</taxon>
        <taxon>Bacillaceae</taxon>
        <taxon>Litchfieldia</taxon>
    </lineage>
</organism>
<keyword evidence="1" id="KW-0812">Transmembrane</keyword>
<dbReference type="RefSeq" id="WP_090852455.1">
    <property type="nucleotide sequence ID" value="NZ_FNJU01000003.1"/>
</dbReference>
<evidence type="ECO:0000256" key="1">
    <source>
        <dbReference type="SAM" id="Phobius"/>
    </source>
</evidence>
<dbReference type="EMBL" id="FNJU01000003">
    <property type="protein sequence ID" value="SDP52047.1"/>
    <property type="molecule type" value="Genomic_DNA"/>
</dbReference>
<sequence length="61" mass="7189">MKMNLYMEISVILILIVGFSVAYSMLKEAHKKHIKIFSVSFISGISLMLIWRTFHLFSYFN</sequence>
<gene>
    <name evidence="2" type="ORF">SAMN05216565_103440</name>
</gene>
<dbReference type="AlphaFoldDB" id="A0A1H0TDF0"/>
<protein>
    <submittedName>
        <fullName evidence="2">Uncharacterized protein</fullName>
    </submittedName>
</protein>
<feature type="transmembrane region" description="Helical" evidence="1">
    <location>
        <begin position="6"/>
        <end position="24"/>
    </location>
</feature>